<name>A0A1G2HHP0_9BACT</name>
<keyword evidence="2" id="KW-0547">Nucleotide-binding</keyword>
<accession>A0A1G2HHP0</accession>
<dbReference type="InterPro" id="IPR040198">
    <property type="entry name" value="Fido_containing"/>
</dbReference>
<evidence type="ECO:0000256" key="1">
    <source>
        <dbReference type="PIRSR" id="PIRSR640198-1"/>
    </source>
</evidence>
<organism evidence="5 6">
    <name type="scientific">Candidatus Spechtbacteria bacterium RIFCSPLOWO2_01_FULL_46_10</name>
    <dbReference type="NCBI Taxonomy" id="1802163"/>
    <lineage>
        <taxon>Bacteria</taxon>
        <taxon>Candidatus Spechtiibacteriota</taxon>
    </lineage>
</organism>
<evidence type="ECO:0000259" key="4">
    <source>
        <dbReference type="PROSITE" id="PS51459"/>
    </source>
</evidence>
<dbReference type="GO" id="GO:0005524">
    <property type="term" value="F:ATP binding"/>
    <property type="evidence" value="ECO:0007669"/>
    <property type="project" value="UniProtKB-KW"/>
</dbReference>
<evidence type="ECO:0000256" key="3">
    <source>
        <dbReference type="SAM" id="MobiDB-lite"/>
    </source>
</evidence>
<dbReference type="SUPFAM" id="SSF140931">
    <property type="entry name" value="Fic-like"/>
    <property type="match status" value="1"/>
</dbReference>
<dbReference type="InterPro" id="IPR003812">
    <property type="entry name" value="Fido"/>
</dbReference>
<feature type="domain" description="Fido" evidence="4">
    <location>
        <begin position="1"/>
        <end position="116"/>
    </location>
</feature>
<dbReference type="PROSITE" id="PS51459">
    <property type="entry name" value="FIDO"/>
    <property type="match status" value="1"/>
</dbReference>
<dbReference type="AlphaFoldDB" id="A0A1G2HHP0"/>
<evidence type="ECO:0000313" key="5">
    <source>
        <dbReference type="EMBL" id="OGZ61790.1"/>
    </source>
</evidence>
<feature type="binding site" evidence="2">
    <location>
        <begin position="78"/>
        <end position="85"/>
    </location>
    <ligand>
        <name>ATP</name>
        <dbReference type="ChEBI" id="CHEBI:30616"/>
    </ligand>
</feature>
<dbReference type="Gene3D" id="1.10.3290.10">
    <property type="entry name" value="Fido-like domain"/>
    <property type="match status" value="1"/>
</dbReference>
<dbReference type="EMBL" id="MHOI01000010">
    <property type="protein sequence ID" value="OGZ61790.1"/>
    <property type="molecule type" value="Genomic_DNA"/>
</dbReference>
<dbReference type="Proteomes" id="UP000179153">
    <property type="component" value="Unassembled WGS sequence"/>
</dbReference>
<comment type="caution">
    <text evidence="5">The sequence shown here is derived from an EMBL/GenBank/DDBJ whole genome shotgun (WGS) entry which is preliminary data.</text>
</comment>
<evidence type="ECO:0000256" key="2">
    <source>
        <dbReference type="PIRSR" id="PIRSR640198-2"/>
    </source>
</evidence>
<keyword evidence="2" id="KW-0067">ATP-binding</keyword>
<dbReference type="PANTHER" id="PTHR13504:SF38">
    <property type="entry name" value="FIDO DOMAIN-CONTAINING PROTEIN"/>
    <property type="match status" value="1"/>
</dbReference>
<feature type="active site" evidence="1">
    <location>
        <position position="74"/>
    </location>
</feature>
<reference evidence="5 6" key="1">
    <citation type="journal article" date="2016" name="Nat. Commun.">
        <title>Thousands of microbial genomes shed light on interconnected biogeochemical processes in an aquifer system.</title>
        <authorList>
            <person name="Anantharaman K."/>
            <person name="Brown C.T."/>
            <person name="Hug L.A."/>
            <person name="Sharon I."/>
            <person name="Castelle C.J."/>
            <person name="Probst A.J."/>
            <person name="Thomas B.C."/>
            <person name="Singh A."/>
            <person name="Wilkins M.J."/>
            <person name="Karaoz U."/>
            <person name="Brodie E.L."/>
            <person name="Williams K.H."/>
            <person name="Hubbard S.S."/>
            <person name="Banfield J.F."/>
        </authorList>
    </citation>
    <scope>NUCLEOTIDE SEQUENCE [LARGE SCALE GENOMIC DNA]</scope>
</reference>
<feature type="region of interest" description="Disordered" evidence="3">
    <location>
        <begin position="1"/>
        <end position="29"/>
    </location>
</feature>
<sequence length="116" mass="13333">MVPEPHKMPGQYRPPHDERGPGQVGKEPLTPAYLIGSQMVDLWDEVCAVVSAHGKVEDAGSWAWSVHDRFERIHPFLDGNGRVGRILMNQLRLQLGLPWLTVRFEDREQYMARFAR</sequence>
<dbReference type="Pfam" id="PF02661">
    <property type="entry name" value="Fic"/>
    <property type="match status" value="1"/>
</dbReference>
<gene>
    <name evidence="5" type="ORF">A2932_01640</name>
</gene>
<evidence type="ECO:0000313" key="6">
    <source>
        <dbReference type="Proteomes" id="UP000179153"/>
    </source>
</evidence>
<protein>
    <recommendedName>
        <fullName evidence="4">Fido domain-containing protein</fullName>
    </recommendedName>
</protein>
<dbReference type="PANTHER" id="PTHR13504">
    <property type="entry name" value="FIDO DOMAIN-CONTAINING PROTEIN DDB_G0283145"/>
    <property type="match status" value="1"/>
</dbReference>
<proteinExistence type="predicted"/>
<dbReference type="InterPro" id="IPR036597">
    <property type="entry name" value="Fido-like_dom_sf"/>
</dbReference>